<reference evidence="4" key="1">
    <citation type="submission" date="2021-06" db="EMBL/GenBank/DDBJ databases">
        <authorList>
            <person name="Kallberg Y."/>
            <person name="Tangrot J."/>
            <person name="Rosling A."/>
        </authorList>
    </citation>
    <scope>NUCLEOTIDE SEQUENCE</scope>
    <source>
        <strain evidence="4">FL966</strain>
    </source>
</reference>
<comment type="caution">
    <text evidence="4">The sequence shown here is derived from an EMBL/GenBank/DDBJ whole genome shotgun (WGS) entry which is preliminary data.</text>
</comment>
<proteinExistence type="predicted"/>
<keyword evidence="3" id="KW-0472">Membrane</keyword>
<evidence type="ECO:0000313" key="5">
    <source>
        <dbReference type="Proteomes" id="UP000789759"/>
    </source>
</evidence>
<keyword evidence="3" id="KW-0812">Transmembrane</keyword>
<dbReference type="PANTHER" id="PTHR46093:SF18">
    <property type="entry name" value="FIBRONECTIN TYPE-III DOMAIN-CONTAINING PROTEIN"/>
    <property type="match status" value="1"/>
</dbReference>
<dbReference type="AlphaFoldDB" id="A0A9N9EQ81"/>
<accession>A0A9N9EQ81</accession>
<evidence type="ECO:0000313" key="4">
    <source>
        <dbReference type="EMBL" id="CAG8684581.1"/>
    </source>
</evidence>
<name>A0A9N9EQ81_9GLOM</name>
<dbReference type="PANTHER" id="PTHR46093">
    <property type="entry name" value="ACYL-COA-BINDING DOMAIN-CONTAINING PROTEIN 5"/>
    <property type="match status" value="1"/>
</dbReference>
<protein>
    <submittedName>
        <fullName evidence="4">25152_t:CDS:1</fullName>
    </submittedName>
</protein>
<dbReference type="EMBL" id="CAJVQA010009409">
    <property type="protein sequence ID" value="CAG8684581.1"/>
    <property type="molecule type" value="Genomic_DNA"/>
</dbReference>
<dbReference type="Pfam" id="PF24681">
    <property type="entry name" value="Kelch_KLHDC2_KLHL20_DRC7"/>
    <property type="match status" value="1"/>
</dbReference>
<organism evidence="4 5">
    <name type="scientific">Cetraspora pellucida</name>
    <dbReference type="NCBI Taxonomy" id="1433469"/>
    <lineage>
        <taxon>Eukaryota</taxon>
        <taxon>Fungi</taxon>
        <taxon>Fungi incertae sedis</taxon>
        <taxon>Mucoromycota</taxon>
        <taxon>Glomeromycotina</taxon>
        <taxon>Glomeromycetes</taxon>
        <taxon>Diversisporales</taxon>
        <taxon>Gigasporaceae</taxon>
        <taxon>Cetraspora</taxon>
    </lineage>
</organism>
<gene>
    <name evidence="4" type="ORF">CPELLU_LOCUS10986</name>
</gene>
<evidence type="ECO:0000256" key="1">
    <source>
        <dbReference type="ARBA" id="ARBA00022441"/>
    </source>
</evidence>
<evidence type="ECO:0000256" key="3">
    <source>
        <dbReference type="SAM" id="Phobius"/>
    </source>
</evidence>
<dbReference type="InterPro" id="IPR015915">
    <property type="entry name" value="Kelch-typ_b-propeller"/>
</dbReference>
<dbReference type="Gene3D" id="2.120.10.80">
    <property type="entry name" value="Kelch-type beta propeller"/>
    <property type="match status" value="2"/>
</dbReference>
<feature type="transmembrane region" description="Helical" evidence="3">
    <location>
        <begin position="353"/>
        <end position="376"/>
    </location>
</feature>
<evidence type="ECO:0000256" key="2">
    <source>
        <dbReference type="ARBA" id="ARBA00022737"/>
    </source>
</evidence>
<feature type="non-terminal residue" evidence="4">
    <location>
        <position position="1"/>
    </location>
</feature>
<keyword evidence="2" id="KW-0677">Repeat</keyword>
<keyword evidence="3" id="KW-1133">Transmembrane helix</keyword>
<keyword evidence="5" id="KW-1185">Reference proteome</keyword>
<keyword evidence="1" id="KW-0880">Kelch repeat</keyword>
<dbReference type="Proteomes" id="UP000789759">
    <property type="component" value="Unassembled WGS sequence"/>
</dbReference>
<dbReference type="SUPFAM" id="SSF117281">
    <property type="entry name" value="Kelch motif"/>
    <property type="match status" value="1"/>
</dbReference>
<sequence length="394" mass="44218">FTFSGFIPYRKYSHSSILINKKLYFIGGYSRPGQNYTTNEFFYLDVSKPFTIKDSASIPWNDLTYTGGPQKASATACTDGKNDDLIFIFGGYPYEPSFVNQFDINKQQWFNITTIGNSPTYRSSISCVEFNNGLIAIFSGYNAVKIPNDFWVFNTFTLTWSLSNATNAPSSRYSYRAIILPDKNILYISGKYSANAYVPMDNLPLYNTKSDTWTNMSLSGPTPPAREYPSAVLTPDKRIIIFGGYNNGTTLSDLWILDVTSYQWSIGNILNPIVDLALYRHTATLVDNYMIIAFGLFSSDNISSNVFMLDVSQKDSYRWVTEFAPNATTTTATISNNPISSNTESPGPKNTNLIIGTIIGSIISLVIFVIAIIFTLKFIDQRKKKRDIFSDLVF</sequence>
<dbReference type="OrthoDB" id="432528at2759"/>